<feature type="domain" description="Bcl-2 Bcl-2 homology region 1-3" evidence="5">
    <location>
        <begin position="392"/>
        <end position="490"/>
    </location>
</feature>
<name>A0AAE1EYC3_PETCI</name>
<dbReference type="GO" id="GO:0001836">
    <property type="term" value="P:release of cytochrome c from mitochondria"/>
    <property type="evidence" value="ECO:0007669"/>
    <property type="project" value="TreeGrafter"/>
</dbReference>
<feature type="compositionally biased region" description="Low complexity" evidence="3">
    <location>
        <begin position="122"/>
        <end position="157"/>
    </location>
</feature>
<sequence>MYQKSLWKSISMAKGFIDTPQEGEDVQWSECMGPSRQNTQVTQTGQGSIARPTPGTPDDEHTDDRTISSASSQENLPPLSSSTQQQQPPTASPLQSSPVPSHSTHSSNYQASSPTLPSQTVQLDPSSSHLPSLSSSQLPSQLTGTSSPPFPVVHSSSIQSPPFPAQPGPYQQVSSISREERQELANQDSANNNVDENSNDQQYDRYVNYPQDYPVQYTPDPSVRPRVRPRPFREEEPDCAPRMRPDIEQRGNSEGEGYRYSHRRNMSDGHPCTSTGYRRDNIGDYPPLPNSNTSLGESPLPRVPNLHPRHGREEWVREHNQRAPSPRWLPMSFRGGGYGPPPNPEDTTRGAQELLINFTTDVLRSHQLTVPQDIRDQIGFSNPTVSMAGRELRILADNFATTEERRRVREMAECVNMSSMTMENFFHLCAELFSDGITRERIVALFTFVGDVAVHQVLHRGSQFLGILLNWSLKYLVDHVCRWVQEAGGWTTVLSQGVNFLYQTAVFAFCVCGTVAAGLFICKTLKDW</sequence>
<dbReference type="InterPro" id="IPR036834">
    <property type="entry name" value="Bcl-2-like_sf"/>
</dbReference>
<dbReference type="PRINTS" id="PR01862">
    <property type="entry name" value="BCL2FAMILY"/>
</dbReference>
<dbReference type="Gene3D" id="1.10.437.10">
    <property type="entry name" value="Blc2-like"/>
    <property type="match status" value="1"/>
</dbReference>
<feature type="compositionally biased region" description="Low complexity" evidence="3">
    <location>
        <begin position="76"/>
        <end position="107"/>
    </location>
</feature>
<evidence type="ECO:0000256" key="3">
    <source>
        <dbReference type="SAM" id="MobiDB-lite"/>
    </source>
</evidence>
<feature type="compositionally biased region" description="Polar residues" evidence="3">
    <location>
        <begin position="108"/>
        <end position="121"/>
    </location>
</feature>
<keyword evidence="4" id="KW-0812">Transmembrane</keyword>
<evidence type="ECO:0000313" key="6">
    <source>
        <dbReference type="EMBL" id="KAK3863802.1"/>
    </source>
</evidence>
<dbReference type="GO" id="GO:0051400">
    <property type="term" value="F:BH domain binding"/>
    <property type="evidence" value="ECO:0007669"/>
    <property type="project" value="TreeGrafter"/>
</dbReference>
<dbReference type="AlphaFoldDB" id="A0AAE1EYC3"/>
<evidence type="ECO:0000256" key="1">
    <source>
        <dbReference type="ARBA" id="ARBA00009458"/>
    </source>
</evidence>
<gene>
    <name evidence="6" type="ORF">Pcinc_030461</name>
</gene>
<dbReference type="InterPro" id="IPR046371">
    <property type="entry name" value="Bcl-2_BH1-3"/>
</dbReference>
<feature type="transmembrane region" description="Helical" evidence="4">
    <location>
        <begin position="500"/>
        <end position="522"/>
    </location>
</feature>
<comment type="similarity">
    <text evidence="1">Belongs to the Bcl-2 family.</text>
</comment>
<feature type="compositionally biased region" description="Polar residues" evidence="3">
    <location>
        <begin position="184"/>
        <end position="201"/>
    </location>
</feature>
<dbReference type="GO" id="GO:0008630">
    <property type="term" value="P:intrinsic apoptotic signaling pathway in response to DNA damage"/>
    <property type="evidence" value="ECO:0007669"/>
    <property type="project" value="TreeGrafter"/>
</dbReference>
<dbReference type="PANTHER" id="PTHR11256:SF21">
    <property type="entry name" value="BCL-2 BCL-2 HOMOLOGY REGION 1-3 DOMAIN-CONTAINING PROTEIN"/>
    <property type="match status" value="1"/>
</dbReference>
<feature type="region of interest" description="Disordered" evidence="3">
    <location>
        <begin position="17"/>
        <end position="274"/>
    </location>
</feature>
<evidence type="ECO:0000313" key="7">
    <source>
        <dbReference type="Proteomes" id="UP001286313"/>
    </source>
</evidence>
<dbReference type="PANTHER" id="PTHR11256">
    <property type="entry name" value="BCL-2 RELATED"/>
    <property type="match status" value="1"/>
</dbReference>
<proteinExistence type="inferred from homology"/>
<dbReference type="SMART" id="SM00337">
    <property type="entry name" value="BCL"/>
    <property type="match status" value="1"/>
</dbReference>
<feature type="compositionally biased region" description="Basic and acidic residues" evidence="3">
    <location>
        <begin position="231"/>
        <end position="259"/>
    </location>
</feature>
<dbReference type="PROSITE" id="PS50062">
    <property type="entry name" value="BCL2_FAMILY"/>
    <property type="match status" value="1"/>
</dbReference>
<keyword evidence="2" id="KW-0053">Apoptosis</keyword>
<evidence type="ECO:0000256" key="2">
    <source>
        <dbReference type="ARBA" id="ARBA00022703"/>
    </source>
</evidence>
<dbReference type="GO" id="GO:0042981">
    <property type="term" value="P:regulation of apoptotic process"/>
    <property type="evidence" value="ECO:0007669"/>
    <property type="project" value="InterPro"/>
</dbReference>
<feature type="compositionally biased region" description="Polar residues" evidence="3">
    <location>
        <begin position="35"/>
        <end position="47"/>
    </location>
</feature>
<dbReference type="SUPFAM" id="SSF56854">
    <property type="entry name" value="Bcl-2 inhibitors of programmed cell death"/>
    <property type="match status" value="1"/>
</dbReference>
<dbReference type="Pfam" id="PF00452">
    <property type="entry name" value="Bcl-2"/>
    <property type="match status" value="1"/>
</dbReference>
<keyword evidence="4" id="KW-1133">Transmembrane helix</keyword>
<organism evidence="6 7">
    <name type="scientific">Petrolisthes cinctipes</name>
    <name type="common">Flat porcelain crab</name>
    <dbReference type="NCBI Taxonomy" id="88211"/>
    <lineage>
        <taxon>Eukaryota</taxon>
        <taxon>Metazoa</taxon>
        <taxon>Ecdysozoa</taxon>
        <taxon>Arthropoda</taxon>
        <taxon>Crustacea</taxon>
        <taxon>Multicrustacea</taxon>
        <taxon>Malacostraca</taxon>
        <taxon>Eumalacostraca</taxon>
        <taxon>Eucarida</taxon>
        <taxon>Decapoda</taxon>
        <taxon>Pleocyemata</taxon>
        <taxon>Anomura</taxon>
        <taxon>Galatheoidea</taxon>
        <taxon>Porcellanidae</taxon>
        <taxon>Petrolisthes</taxon>
    </lineage>
</organism>
<evidence type="ECO:0000259" key="5">
    <source>
        <dbReference type="SMART" id="SM00337"/>
    </source>
</evidence>
<dbReference type="GO" id="GO:0097192">
    <property type="term" value="P:extrinsic apoptotic signaling pathway in absence of ligand"/>
    <property type="evidence" value="ECO:0007669"/>
    <property type="project" value="TreeGrafter"/>
</dbReference>
<keyword evidence="7" id="KW-1185">Reference proteome</keyword>
<dbReference type="InterPro" id="IPR002475">
    <property type="entry name" value="Bcl2-like"/>
</dbReference>
<protein>
    <recommendedName>
        <fullName evidence="5">Bcl-2 Bcl-2 homology region 1-3 domain-containing protein</fullName>
    </recommendedName>
</protein>
<dbReference type="EMBL" id="JAWQEG010003936">
    <property type="protein sequence ID" value="KAK3863802.1"/>
    <property type="molecule type" value="Genomic_DNA"/>
</dbReference>
<dbReference type="InterPro" id="IPR026298">
    <property type="entry name" value="Bcl-2_fam"/>
</dbReference>
<dbReference type="Proteomes" id="UP001286313">
    <property type="component" value="Unassembled WGS sequence"/>
</dbReference>
<reference evidence="6" key="1">
    <citation type="submission" date="2023-10" db="EMBL/GenBank/DDBJ databases">
        <title>Genome assemblies of two species of porcelain crab, Petrolisthes cinctipes and Petrolisthes manimaculis (Anomura: Porcellanidae).</title>
        <authorList>
            <person name="Angst P."/>
        </authorList>
    </citation>
    <scope>NUCLEOTIDE SEQUENCE</scope>
    <source>
        <strain evidence="6">PB745_01</strain>
        <tissue evidence="6">Gill</tissue>
    </source>
</reference>
<dbReference type="GO" id="GO:0005741">
    <property type="term" value="C:mitochondrial outer membrane"/>
    <property type="evidence" value="ECO:0007669"/>
    <property type="project" value="TreeGrafter"/>
</dbReference>
<accession>A0AAE1EYC3</accession>
<evidence type="ECO:0000256" key="4">
    <source>
        <dbReference type="SAM" id="Phobius"/>
    </source>
</evidence>
<comment type="caution">
    <text evidence="6">The sequence shown here is derived from an EMBL/GenBank/DDBJ whole genome shotgun (WGS) entry which is preliminary data.</text>
</comment>
<keyword evidence="4" id="KW-0472">Membrane</keyword>